<dbReference type="STRING" id="198616.SAMN05216193_103187"/>
<dbReference type="RefSeq" id="WP_084311553.1">
    <property type="nucleotide sequence ID" value="NZ_FNIJ01000003.1"/>
</dbReference>
<protein>
    <submittedName>
        <fullName evidence="4">Acetyltransferase (GNAT) family protein</fullName>
    </submittedName>
</protein>
<feature type="domain" description="N-acetyltransferase" evidence="3">
    <location>
        <begin position="1"/>
        <end position="140"/>
    </location>
</feature>
<dbReference type="InterPro" id="IPR016181">
    <property type="entry name" value="Acyl_CoA_acyltransferase"/>
</dbReference>
<evidence type="ECO:0000313" key="5">
    <source>
        <dbReference type="Proteomes" id="UP000242957"/>
    </source>
</evidence>
<evidence type="ECO:0000256" key="1">
    <source>
        <dbReference type="ARBA" id="ARBA00022679"/>
    </source>
</evidence>
<accession>A0A1H0BTA8</accession>
<sequence length="155" mass="17421">MTPSFTLRELPVSAAPWDLLLLADPSRAQIERYLPDSSLLALMIDDDEPAGVLVLTPREEGYVEITNLAVAEAWQRRGLGRRLLEATIEAARQQGIERLEIATGNSSLDQLGLYQRCGFRIVGVEPDYFLDHYPELISENGIVCRDRILLALWLD</sequence>
<proteinExistence type="predicted"/>
<dbReference type="AlphaFoldDB" id="A0A1H0BTA8"/>
<dbReference type="InterPro" id="IPR050832">
    <property type="entry name" value="Bact_Acetyltransf"/>
</dbReference>
<evidence type="ECO:0000313" key="4">
    <source>
        <dbReference type="EMBL" id="SDN48889.1"/>
    </source>
</evidence>
<dbReference type="PANTHER" id="PTHR43877">
    <property type="entry name" value="AMINOALKYLPHOSPHONATE N-ACETYLTRANSFERASE-RELATED-RELATED"/>
    <property type="match status" value="1"/>
</dbReference>
<dbReference type="Pfam" id="PF00583">
    <property type="entry name" value="Acetyltransf_1"/>
    <property type="match status" value="1"/>
</dbReference>
<dbReference type="Gene3D" id="3.40.630.30">
    <property type="match status" value="1"/>
</dbReference>
<organism evidence="4 5">
    <name type="scientific">Pseudomonas jinjuensis</name>
    <dbReference type="NCBI Taxonomy" id="198616"/>
    <lineage>
        <taxon>Bacteria</taxon>
        <taxon>Pseudomonadati</taxon>
        <taxon>Pseudomonadota</taxon>
        <taxon>Gammaproteobacteria</taxon>
        <taxon>Pseudomonadales</taxon>
        <taxon>Pseudomonadaceae</taxon>
        <taxon>Pseudomonas</taxon>
    </lineage>
</organism>
<keyword evidence="1 4" id="KW-0808">Transferase</keyword>
<dbReference type="PROSITE" id="PS51186">
    <property type="entry name" value="GNAT"/>
    <property type="match status" value="1"/>
</dbReference>
<keyword evidence="2" id="KW-0012">Acyltransferase</keyword>
<dbReference type="CDD" id="cd04301">
    <property type="entry name" value="NAT_SF"/>
    <property type="match status" value="1"/>
</dbReference>
<dbReference type="PANTHER" id="PTHR43877:SF2">
    <property type="entry name" value="AMINOALKYLPHOSPHONATE N-ACETYLTRANSFERASE-RELATED"/>
    <property type="match status" value="1"/>
</dbReference>
<evidence type="ECO:0000256" key="2">
    <source>
        <dbReference type="ARBA" id="ARBA00023315"/>
    </source>
</evidence>
<evidence type="ECO:0000259" key="3">
    <source>
        <dbReference type="PROSITE" id="PS51186"/>
    </source>
</evidence>
<reference evidence="5" key="1">
    <citation type="submission" date="2016-10" db="EMBL/GenBank/DDBJ databases">
        <authorList>
            <person name="Varghese N."/>
            <person name="Submissions S."/>
        </authorList>
    </citation>
    <scope>NUCLEOTIDE SEQUENCE [LARGE SCALE GENOMIC DNA]</scope>
    <source>
        <strain evidence="5">JCM 21621</strain>
    </source>
</reference>
<dbReference type="InterPro" id="IPR000182">
    <property type="entry name" value="GNAT_dom"/>
</dbReference>
<name>A0A1H0BTA8_9PSED</name>
<dbReference type="GO" id="GO:0016747">
    <property type="term" value="F:acyltransferase activity, transferring groups other than amino-acyl groups"/>
    <property type="evidence" value="ECO:0007669"/>
    <property type="project" value="InterPro"/>
</dbReference>
<dbReference type="Proteomes" id="UP000242957">
    <property type="component" value="Unassembled WGS sequence"/>
</dbReference>
<keyword evidence="5" id="KW-1185">Reference proteome</keyword>
<gene>
    <name evidence="4" type="ORF">SAMN05216193_103187</name>
</gene>
<dbReference type="SUPFAM" id="SSF55729">
    <property type="entry name" value="Acyl-CoA N-acyltransferases (Nat)"/>
    <property type="match status" value="1"/>
</dbReference>
<dbReference type="EMBL" id="FNIJ01000003">
    <property type="protein sequence ID" value="SDN48889.1"/>
    <property type="molecule type" value="Genomic_DNA"/>
</dbReference>
<dbReference type="OrthoDB" id="9813917at2"/>